<keyword evidence="5 7" id="KW-0560">Oxidoreductase</keyword>
<dbReference type="RefSeq" id="WP_054875839.1">
    <property type="nucleotide sequence ID" value="NZ_LKET01000039.1"/>
</dbReference>
<dbReference type="PATRIC" id="fig|36849.3.peg.2993"/>
<dbReference type="InterPro" id="IPR000415">
    <property type="entry name" value="Nitroreductase-like"/>
</dbReference>
<evidence type="ECO:0000313" key="7">
    <source>
        <dbReference type="EMBL" id="KPU43390.1"/>
    </source>
</evidence>
<evidence type="ECO:0000313" key="8">
    <source>
        <dbReference type="Proteomes" id="UP000050326"/>
    </source>
</evidence>
<proteinExistence type="inferred from homology"/>
<organism evidence="7 8">
    <name type="scientific">Oxobacter pfennigii</name>
    <dbReference type="NCBI Taxonomy" id="36849"/>
    <lineage>
        <taxon>Bacteria</taxon>
        <taxon>Bacillati</taxon>
        <taxon>Bacillota</taxon>
        <taxon>Clostridia</taxon>
        <taxon>Eubacteriales</taxon>
        <taxon>Clostridiaceae</taxon>
        <taxon>Oxobacter</taxon>
    </lineage>
</organism>
<comment type="caution">
    <text evidence="7">The sequence shown here is derived from an EMBL/GenBank/DDBJ whole genome shotgun (WGS) entry which is preliminary data.</text>
</comment>
<dbReference type="Proteomes" id="UP000050326">
    <property type="component" value="Unassembled WGS sequence"/>
</dbReference>
<dbReference type="Gene3D" id="3.40.109.10">
    <property type="entry name" value="NADH Oxidase"/>
    <property type="match status" value="1"/>
</dbReference>
<accession>A0A0P8WLQ4</accession>
<keyword evidence="4" id="KW-0288">FMN</keyword>
<evidence type="ECO:0000259" key="6">
    <source>
        <dbReference type="Pfam" id="PF00881"/>
    </source>
</evidence>
<comment type="similarity">
    <text evidence="2">Belongs to the nitroreductase family.</text>
</comment>
<dbReference type="PANTHER" id="PTHR43673:SF2">
    <property type="entry name" value="NITROREDUCTASE"/>
    <property type="match status" value="1"/>
</dbReference>
<evidence type="ECO:0000256" key="4">
    <source>
        <dbReference type="ARBA" id="ARBA00022643"/>
    </source>
</evidence>
<evidence type="ECO:0000256" key="5">
    <source>
        <dbReference type="ARBA" id="ARBA00023002"/>
    </source>
</evidence>
<dbReference type="EMBL" id="LKET01000039">
    <property type="protein sequence ID" value="KPU43390.1"/>
    <property type="molecule type" value="Genomic_DNA"/>
</dbReference>
<evidence type="ECO:0000256" key="1">
    <source>
        <dbReference type="ARBA" id="ARBA00001917"/>
    </source>
</evidence>
<dbReference type="CDD" id="cd02151">
    <property type="entry name" value="nitroreductase"/>
    <property type="match status" value="1"/>
</dbReference>
<feature type="domain" description="Nitroreductase" evidence="6">
    <location>
        <begin position="62"/>
        <end position="149"/>
    </location>
</feature>
<dbReference type="EC" id="1.6.99.-" evidence="7"/>
<evidence type="ECO:0000256" key="3">
    <source>
        <dbReference type="ARBA" id="ARBA00022630"/>
    </source>
</evidence>
<gene>
    <name evidence="7" type="primary">frp_2</name>
    <name evidence="7" type="ORF">OXPF_28310</name>
</gene>
<dbReference type="GO" id="GO:0016491">
    <property type="term" value="F:oxidoreductase activity"/>
    <property type="evidence" value="ECO:0007669"/>
    <property type="project" value="UniProtKB-KW"/>
</dbReference>
<feature type="domain" description="Nitroreductase" evidence="6">
    <location>
        <begin position="5"/>
        <end position="59"/>
    </location>
</feature>
<dbReference type="SUPFAM" id="SSF55469">
    <property type="entry name" value="FMN-dependent nitroreductase-like"/>
    <property type="match status" value="1"/>
</dbReference>
<evidence type="ECO:0000256" key="2">
    <source>
        <dbReference type="ARBA" id="ARBA00007118"/>
    </source>
</evidence>
<keyword evidence="3" id="KW-0285">Flavoprotein</keyword>
<dbReference type="STRING" id="36849.OXPF_28310"/>
<sequence>MLDLLKKRRSIRKFEPKEVEKEKIDTILKAALLAPSSRALRPWEFIAVTDKEVLKELSNFRGNGSKFLADAPLGIVVLADHEICDVWVEDASITASIMQLTAVSLGLGSCWMQTRERVHDENTKAGDYVKKLLGIPDKYSVLCILAIGYPAEDKKPYSDEDLLYGKIHNNKF</sequence>
<comment type="cofactor">
    <cofactor evidence="1">
        <name>FMN</name>
        <dbReference type="ChEBI" id="CHEBI:58210"/>
    </cofactor>
</comment>
<reference evidence="7 8" key="1">
    <citation type="submission" date="2015-09" db="EMBL/GenBank/DDBJ databases">
        <title>Genome sequence of Oxobacter pfennigii DSM 3222.</title>
        <authorList>
            <person name="Poehlein A."/>
            <person name="Bengelsdorf F.R."/>
            <person name="Schiel-Bengelsdorf B."/>
            <person name="Duerre P."/>
            <person name="Daniel R."/>
        </authorList>
    </citation>
    <scope>NUCLEOTIDE SEQUENCE [LARGE SCALE GENOMIC DNA]</scope>
    <source>
        <strain evidence="7 8">DSM 3222</strain>
    </source>
</reference>
<dbReference type="InterPro" id="IPR029479">
    <property type="entry name" value="Nitroreductase"/>
</dbReference>
<dbReference type="OrthoDB" id="9783470at2"/>
<dbReference type="PANTHER" id="PTHR43673">
    <property type="entry name" value="NAD(P)H NITROREDUCTASE YDGI-RELATED"/>
    <property type="match status" value="1"/>
</dbReference>
<dbReference type="AlphaFoldDB" id="A0A0P8WLQ4"/>
<name>A0A0P8WLQ4_9CLOT</name>
<keyword evidence="8" id="KW-1185">Reference proteome</keyword>
<dbReference type="Pfam" id="PF00881">
    <property type="entry name" value="Nitroreductase"/>
    <property type="match status" value="2"/>
</dbReference>
<protein>
    <submittedName>
        <fullName evidence="7">NADPH-flavin oxidoreductase</fullName>
        <ecNumber evidence="7">1.6.99.-</ecNumber>
    </submittedName>
</protein>